<dbReference type="InterPro" id="IPR001387">
    <property type="entry name" value="Cro/C1-type_HTH"/>
</dbReference>
<organism evidence="1 2">
    <name type="scientific">Ectopseudomonas chengduensis</name>
    <dbReference type="NCBI Taxonomy" id="489632"/>
    <lineage>
        <taxon>Bacteria</taxon>
        <taxon>Pseudomonadati</taxon>
        <taxon>Pseudomonadota</taxon>
        <taxon>Gammaproteobacteria</taxon>
        <taxon>Pseudomonadales</taxon>
        <taxon>Pseudomonadaceae</taxon>
        <taxon>Ectopseudomonas</taxon>
    </lineage>
</organism>
<gene>
    <name evidence="1" type="ORF">SAMN05216576_116124</name>
</gene>
<dbReference type="Proteomes" id="UP000199467">
    <property type="component" value="Unassembled WGS sequence"/>
</dbReference>
<dbReference type="Gene3D" id="1.10.260.40">
    <property type="entry name" value="lambda repressor-like DNA-binding domains"/>
    <property type="match status" value="1"/>
</dbReference>
<dbReference type="PROSITE" id="PS50943">
    <property type="entry name" value="HTH_CROC1"/>
    <property type="match status" value="1"/>
</dbReference>
<reference evidence="2" key="1">
    <citation type="submission" date="2016-10" db="EMBL/GenBank/DDBJ databases">
        <authorList>
            <person name="Varghese N."/>
            <person name="Submissions S."/>
        </authorList>
    </citation>
    <scope>NUCLEOTIDE SEQUENCE [LARGE SCALE GENOMIC DNA]</scope>
    <source>
        <strain evidence="2">DSM 26382</strain>
    </source>
</reference>
<dbReference type="InterPro" id="IPR022452">
    <property type="entry name" value="MqsA"/>
</dbReference>
<dbReference type="InterPro" id="IPR010982">
    <property type="entry name" value="Lambda_DNA-bd_dom_sf"/>
</dbReference>
<dbReference type="GO" id="GO:0003677">
    <property type="term" value="F:DNA binding"/>
    <property type="evidence" value="ECO:0007669"/>
    <property type="project" value="InterPro"/>
</dbReference>
<evidence type="ECO:0000313" key="2">
    <source>
        <dbReference type="Proteomes" id="UP000199467"/>
    </source>
</evidence>
<dbReference type="EMBL" id="FMZQ01000016">
    <property type="protein sequence ID" value="SDD45064.1"/>
    <property type="molecule type" value="Genomic_DNA"/>
</dbReference>
<dbReference type="SMART" id="SM00530">
    <property type="entry name" value="HTH_XRE"/>
    <property type="match status" value="1"/>
</dbReference>
<dbReference type="CDD" id="cd00093">
    <property type="entry name" value="HTH_XRE"/>
    <property type="match status" value="1"/>
</dbReference>
<dbReference type="NCBIfam" id="TIGR03830">
    <property type="entry name" value="CxxCG_CxxCG_HTH"/>
    <property type="match status" value="1"/>
</dbReference>
<name>A0A1G6UUX6_9GAMM</name>
<dbReference type="SUPFAM" id="SSF47413">
    <property type="entry name" value="lambda repressor-like DNA-binding domains"/>
    <property type="match status" value="1"/>
</dbReference>
<protein>
    <submittedName>
        <fullName evidence="1">HTH-type transcriptional regulator / antitoxin MqsA</fullName>
    </submittedName>
</protein>
<sequence>MKCPVCGGAELVHDTRDMPFTYKGQTTQITAVTADWCDACGESLTGPAESERVIRAMNEFRQQVNAQDGNQELIRSVRKQLRLSQREAAELFGGGPNAFSRYERGSTEAPQPLVQLFKILGRHPELINELRAG</sequence>
<proteinExistence type="predicted"/>
<dbReference type="InterPro" id="IPR022453">
    <property type="entry name" value="Znf_MqsA-type"/>
</dbReference>
<dbReference type="AlphaFoldDB" id="A0A1G6UUX6"/>
<dbReference type="Gene3D" id="3.10.20.860">
    <property type="match status" value="1"/>
</dbReference>
<dbReference type="Pfam" id="PF15731">
    <property type="entry name" value="MqsA_antitoxin"/>
    <property type="match status" value="1"/>
</dbReference>
<dbReference type="RefSeq" id="WP_017676847.1">
    <property type="nucleotide sequence ID" value="NZ_FMZQ01000016.1"/>
</dbReference>
<keyword evidence="2" id="KW-1185">Reference proteome</keyword>
<dbReference type="CDD" id="cd12870">
    <property type="entry name" value="MqsA"/>
    <property type="match status" value="1"/>
</dbReference>
<dbReference type="NCBIfam" id="TIGR03831">
    <property type="entry name" value="YgiT_finger"/>
    <property type="match status" value="1"/>
</dbReference>
<evidence type="ECO:0000313" key="1">
    <source>
        <dbReference type="EMBL" id="SDD45064.1"/>
    </source>
</evidence>
<accession>A0A1G6UUX6</accession>
<dbReference type="InterPro" id="IPR032758">
    <property type="entry name" value="MqsA/HigA-2"/>
</dbReference>